<dbReference type="Gene3D" id="3.90.70.10">
    <property type="entry name" value="Cysteine proteinases"/>
    <property type="match status" value="1"/>
</dbReference>
<dbReference type="InterPro" id="IPR038765">
    <property type="entry name" value="Papain-like_cys_pep_sf"/>
</dbReference>
<accession>A0ABU6RFX4</accession>
<reference evidence="3 4" key="1">
    <citation type="journal article" date="2023" name="Plants (Basel)">
        <title>Bridging the Gap: Combining Genomics and Transcriptomics Approaches to Understand Stylosanthes scabra, an Orphan Legume from the Brazilian Caatinga.</title>
        <authorList>
            <person name="Ferreira-Neto J.R.C."/>
            <person name="da Silva M.D."/>
            <person name="Binneck E."/>
            <person name="de Melo N.F."/>
            <person name="da Silva R.H."/>
            <person name="de Melo A.L.T.M."/>
            <person name="Pandolfi V."/>
            <person name="Bustamante F.O."/>
            <person name="Brasileiro-Vidal A.C."/>
            <person name="Benko-Iseppon A.M."/>
        </authorList>
    </citation>
    <scope>NUCLEOTIDE SEQUENCE [LARGE SCALE GENOMIC DNA]</scope>
    <source>
        <tissue evidence="3">Leaves</tissue>
    </source>
</reference>
<evidence type="ECO:0000313" key="3">
    <source>
        <dbReference type="EMBL" id="MED6122734.1"/>
    </source>
</evidence>
<dbReference type="InterPro" id="IPR001394">
    <property type="entry name" value="Peptidase_C19_UCH"/>
</dbReference>
<sequence length="184" mass="21777">MTDNQYEKSELLNHLSLETENVQTLKGALDSFFAIEILEGKCGQCSHPRERQYFLTQTPQIAILHLKRFKVDPGRNCYTKIDRNISFGLELDLEDYYMPDLENKEDQINLKYELYAMVVHLGRELHSGHYYCFVRTYDNKWHKLNDAEVSLEEEEEALNQQCYILFYARKPVDAKPEKENAQEK</sequence>
<organism evidence="3 4">
    <name type="scientific">Stylosanthes scabra</name>
    <dbReference type="NCBI Taxonomy" id="79078"/>
    <lineage>
        <taxon>Eukaryota</taxon>
        <taxon>Viridiplantae</taxon>
        <taxon>Streptophyta</taxon>
        <taxon>Embryophyta</taxon>
        <taxon>Tracheophyta</taxon>
        <taxon>Spermatophyta</taxon>
        <taxon>Magnoliopsida</taxon>
        <taxon>eudicotyledons</taxon>
        <taxon>Gunneridae</taxon>
        <taxon>Pentapetalae</taxon>
        <taxon>rosids</taxon>
        <taxon>fabids</taxon>
        <taxon>Fabales</taxon>
        <taxon>Fabaceae</taxon>
        <taxon>Papilionoideae</taxon>
        <taxon>50 kb inversion clade</taxon>
        <taxon>dalbergioids sensu lato</taxon>
        <taxon>Dalbergieae</taxon>
        <taxon>Pterocarpus clade</taxon>
        <taxon>Stylosanthes</taxon>
    </lineage>
</organism>
<comment type="similarity">
    <text evidence="1">Belongs to the peptidase C19 family.</text>
</comment>
<dbReference type="Proteomes" id="UP001341840">
    <property type="component" value="Unassembled WGS sequence"/>
</dbReference>
<gene>
    <name evidence="3" type="ORF">PIB30_042653</name>
</gene>
<feature type="domain" description="USP" evidence="2">
    <location>
        <begin position="1"/>
        <end position="170"/>
    </location>
</feature>
<proteinExistence type="inferred from homology"/>
<name>A0ABU6RFX4_9FABA</name>
<protein>
    <recommendedName>
        <fullName evidence="2">USP domain-containing protein</fullName>
    </recommendedName>
</protein>
<dbReference type="PROSITE" id="PS50235">
    <property type="entry name" value="USP_3"/>
    <property type="match status" value="1"/>
</dbReference>
<evidence type="ECO:0000313" key="4">
    <source>
        <dbReference type="Proteomes" id="UP001341840"/>
    </source>
</evidence>
<dbReference type="Pfam" id="PF00443">
    <property type="entry name" value="UCH"/>
    <property type="match status" value="1"/>
</dbReference>
<dbReference type="InterPro" id="IPR018200">
    <property type="entry name" value="USP_CS"/>
</dbReference>
<comment type="caution">
    <text evidence="3">The sequence shown here is derived from an EMBL/GenBank/DDBJ whole genome shotgun (WGS) entry which is preliminary data.</text>
</comment>
<dbReference type="PROSITE" id="PS00973">
    <property type="entry name" value="USP_2"/>
    <property type="match status" value="1"/>
</dbReference>
<dbReference type="SUPFAM" id="SSF54001">
    <property type="entry name" value="Cysteine proteinases"/>
    <property type="match status" value="1"/>
</dbReference>
<dbReference type="PANTHER" id="PTHR24006:SF747">
    <property type="entry name" value="UBIQUITIN CARBOXYL-TERMINAL HYDROLASE 20"/>
    <property type="match status" value="1"/>
</dbReference>
<dbReference type="InterPro" id="IPR028889">
    <property type="entry name" value="USP"/>
</dbReference>
<keyword evidence="4" id="KW-1185">Reference proteome</keyword>
<dbReference type="PANTHER" id="PTHR24006">
    <property type="entry name" value="UBIQUITIN CARBOXYL-TERMINAL HYDROLASE"/>
    <property type="match status" value="1"/>
</dbReference>
<evidence type="ECO:0000256" key="1">
    <source>
        <dbReference type="ARBA" id="ARBA00009085"/>
    </source>
</evidence>
<evidence type="ECO:0000259" key="2">
    <source>
        <dbReference type="PROSITE" id="PS50235"/>
    </source>
</evidence>
<dbReference type="EMBL" id="JASCZI010030452">
    <property type="protein sequence ID" value="MED6122734.1"/>
    <property type="molecule type" value="Genomic_DNA"/>
</dbReference>
<dbReference type="InterPro" id="IPR050164">
    <property type="entry name" value="Peptidase_C19"/>
</dbReference>